<dbReference type="GO" id="GO:0005938">
    <property type="term" value="C:cell cortex"/>
    <property type="evidence" value="ECO:0007669"/>
    <property type="project" value="TreeGrafter"/>
</dbReference>
<dbReference type="PANTHER" id="PTHR16484">
    <property type="entry name" value="PARTITIONING DEFECTIVE 3 RELATED"/>
    <property type="match status" value="1"/>
</dbReference>
<feature type="compositionally biased region" description="Basic residues" evidence="5">
    <location>
        <begin position="1100"/>
        <end position="1119"/>
    </location>
</feature>
<dbReference type="Proteomes" id="UP000298787">
    <property type="component" value="Chromosome 1"/>
</dbReference>
<feature type="region of interest" description="Disordered" evidence="5">
    <location>
        <begin position="1064"/>
        <end position="1138"/>
    </location>
</feature>
<keyword evidence="3" id="KW-0677">Repeat</keyword>
<dbReference type="CDD" id="cd23059">
    <property type="entry name" value="PDZ3_Par3-like"/>
    <property type="match status" value="1"/>
</dbReference>
<dbReference type="GO" id="GO:0051301">
    <property type="term" value="P:cell division"/>
    <property type="evidence" value="ECO:0007669"/>
    <property type="project" value="UniProtKB-KW"/>
</dbReference>
<feature type="compositionally biased region" description="Basic and acidic residues" evidence="5">
    <location>
        <begin position="177"/>
        <end position="187"/>
    </location>
</feature>
<feature type="compositionally biased region" description="Polar residues" evidence="5">
    <location>
        <begin position="1080"/>
        <end position="1092"/>
    </location>
</feature>
<dbReference type="Pfam" id="PF12053">
    <property type="entry name" value="Par3_HAL_N_term"/>
    <property type="match status" value="1"/>
</dbReference>
<evidence type="ECO:0000313" key="8">
    <source>
        <dbReference type="Proteomes" id="UP000298787"/>
    </source>
</evidence>
<dbReference type="GO" id="GO:0016324">
    <property type="term" value="C:apical plasma membrane"/>
    <property type="evidence" value="ECO:0007669"/>
    <property type="project" value="TreeGrafter"/>
</dbReference>
<dbReference type="Pfam" id="PF00595">
    <property type="entry name" value="PDZ"/>
    <property type="match status" value="2"/>
</dbReference>
<feature type="compositionally biased region" description="Low complexity" evidence="5">
    <location>
        <begin position="188"/>
        <end position="199"/>
    </location>
</feature>
<feature type="compositionally biased region" description="Low complexity" evidence="5">
    <location>
        <begin position="844"/>
        <end position="856"/>
    </location>
</feature>
<accession>A0A4U5U0R5</accession>
<dbReference type="EMBL" id="CM014078">
    <property type="protein sequence ID" value="TKS66345.1"/>
    <property type="molecule type" value="Genomic_DNA"/>
</dbReference>
<feature type="compositionally biased region" description="Basic and acidic residues" evidence="5">
    <location>
        <begin position="348"/>
        <end position="377"/>
    </location>
</feature>
<keyword evidence="2" id="KW-0132">Cell division</keyword>
<dbReference type="GO" id="GO:0007155">
    <property type="term" value="P:cell adhesion"/>
    <property type="evidence" value="ECO:0007669"/>
    <property type="project" value="TreeGrafter"/>
</dbReference>
<keyword evidence="4" id="KW-0131">Cell cycle</keyword>
<evidence type="ECO:0000313" key="7">
    <source>
        <dbReference type="EMBL" id="TKS66345.1"/>
    </source>
</evidence>
<evidence type="ECO:0000256" key="4">
    <source>
        <dbReference type="ARBA" id="ARBA00023306"/>
    </source>
</evidence>
<proteinExistence type="inferred from homology"/>
<dbReference type="GO" id="GO:0008104">
    <property type="term" value="P:intracellular protein localization"/>
    <property type="evidence" value="ECO:0007669"/>
    <property type="project" value="TreeGrafter"/>
</dbReference>
<dbReference type="Gene3D" id="2.30.42.10">
    <property type="match status" value="2"/>
</dbReference>
<feature type="compositionally biased region" description="Basic and acidic residues" evidence="5">
    <location>
        <begin position="151"/>
        <end position="168"/>
    </location>
</feature>
<evidence type="ECO:0000259" key="6">
    <source>
        <dbReference type="PROSITE" id="PS50106"/>
    </source>
</evidence>
<dbReference type="GO" id="GO:0030010">
    <property type="term" value="P:establishment of cell polarity"/>
    <property type="evidence" value="ECO:0007669"/>
    <property type="project" value="TreeGrafter"/>
</dbReference>
<sequence>MFAHQKARERETEGEHGDSEVKTHHLEYMDGGILDMDDLLSDLVEDRDKALSDVGSPWQRQVPNVSNVQFTYMSELNRSGRKPGCLPVKRQSELENINNSGRNSTFRSWRHSDPEMERIYIMATAGERSSRTKRKTTGKAEEEEVTYESLMSREGRWREEEEGGRREPQLVAVIDEVQQRRRADSPRESMSNGYSSSGPSPEPLQYFPHLQHQDPIRGEIEVNEASLKANTPLLVRSSSDSALAPAHQDSDTPPPEDNRNGPPELEIDHVLRGALERLRTDDPPAKMGKVNFRSQEVFRQAMSSPSVRLEVLPVSNKPRYEKSLIGQLFSGDGKDSPAVAKSPLVLRAKTDPQPEPKQDTKLNTKLEVRRQDPRAKTPEPAAINTPPPLEPGHNSLERVSPAPPARAASASPTPRTRSQSPPASRNPVLPGLASLTSKKGGKKMKIDLKKGAEGLGFTVVTRDSSVHGPGPILVKNILPRGAAVKDGRLQPGDRILEKGEEASSVVLEDGREQLMYEIPLNETGSAGLGVSLKGNKSRETGEDLGIFIKSIIHGGAAYKDGRLSVNDQMIAVNGESLLGRSNHTAMETLRRSMSSEGNSRGTIQLVVLRAPRQMSSAATNGSVANQPNTQTGSGNQVRPGDASQQKQKQQPPPPRRSSSLLPTLRRRATEPLPHSHRQRYTQRPGEMHTRYTYGFNQRERRSGYAFGFTHKDVEHSDDDAHNDAYRPDTRYEFASHSRGFNTPIEGNLNRESYDYGYTHRQARSRTPADMRGHAALDNTRTIRDVEGNPYGHKSRHARSRTPDVCQTVLSIPSREPWGHNAYQGPSGPSRPPEPTMNDGGHTPAAANNYAYGNSASDPYPAATANESYGHYGNGDEDHDFPAPPSPGTMEEINRDLPLSIPHHSEFQRTAHMAAATHADLHLADEDNAPRNRASKSMDLVADESNMGSLAGQRNAQLFLRSFPFPSASSPAESAVASIASPAPSPSPLSLELEAIPENKPSAGGALGPTLGLWKSSSLESLQTAVSEAKQSRIQAEVPFHRPRPHMVRGRGCNQSFRIAIDKSYEGPSEDDDDLSEPSSGHETPVSSSSRQGLDTEDGKKKKKKKTKAKKKEKKIKGKKKTDDAMEDLEKKTKKKGFGPLKSFRINVQPLLSARILLPTPLHQFKGHESQRV</sequence>
<feature type="region of interest" description="Disordered" evidence="5">
    <location>
        <begin position="1"/>
        <end position="23"/>
    </location>
</feature>
<dbReference type="AlphaFoldDB" id="A0A4U5U0R5"/>
<dbReference type="InterPro" id="IPR001478">
    <property type="entry name" value="PDZ"/>
</dbReference>
<feature type="region of interest" description="Disordered" evidence="5">
    <location>
        <begin position="345"/>
        <end position="443"/>
    </location>
</feature>
<feature type="compositionally biased region" description="Low complexity" evidence="5">
    <location>
        <begin position="405"/>
        <end position="425"/>
    </location>
</feature>
<feature type="region of interest" description="Disordered" evidence="5">
    <location>
        <begin position="237"/>
        <end position="265"/>
    </location>
</feature>
<name>A0A4U5U0R5_COLLU</name>
<dbReference type="Gene3D" id="3.10.20.90">
    <property type="entry name" value="Phosphatidylinositol 3-kinase Catalytic Subunit, Chain A, domain 1"/>
    <property type="match status" value="1"/>
</dbReference>
<dbReference type="SMART" id="SM00228">
    <property type="entry name" value="PDZ"/>
    <property type="match status" value="2"/>
</dbReference>
<gene>
    <name evidence="7" type="ORF">D9C73_000401</name>
</gene>
<dbReference type="GO" id="GO:0043296">
    <property type="term" value="C:apical junction complex"/>
    <property type="evidence" value="ECO:0007669"/>
    <property type="project" value="TreeGrafter"/>
</dbReference>
<comment type="similarity">
    <text evidence="1">Belongs to the PAR3 family.</text>
</comment>
<dbReference type="InterPro" id="IPR052213">
    <property type="entry name" value="PAR3"/>
</dbReference>
<evidence type="ECO:0000256" key="3">
    <source>
        <dbReference type="ARBA" id="ARBA00022737"/>
    </source>
</evidence>
<dbReference type="PANTHER" id="PTHR16484:SF4">
    <property type="entry name" value="PARTITIONING DEFECTIVE 3 HOMOLOG B"/>
    <property type="match status" value="1"/>
</dbReference>
<evidence type="ECO:0000256" key="5">
    <source>
        <dbReference type="SAM" id="MobiDB-lite"/>
    </source>
</evidence>
<protein>
    <submittedName>
        <fullName evidence="7">Partitioning defective 3-like protein B</fullName>
    </submittedName>
</protein>
<organism evidence="7 8">
    <name type="scientific">Collichthys lucidus</name>
    <name type="common">Big head croaker</name>
    <name type="synonym">Sciaena lucida</name>
    <dbReference type="NCBI Taxonomy" id="240159"/>
    <lineage>
        <taxon>Eukaryota</taxon>
        <taxon>Metazoa</taxon>
        <taxon>Chordata</taxon>
        <taxon>Craniata</taxon>
        <taxon>Vertebrata</taxon>
        <taxon>Euteleostomi</taxon>
        <taxon>Actinopterygii</taxon>
        <taxon>Neopterygii</taxon>
        <taxon>Teleostei</taxon>
        <taxon>Neoteleostei</taxon>
        <taxon>Acanthomorphata</taxon>
        <taxon>Eupercaria</taxon>
        <taxon>Sciaenidae</taxon>
        <taxon>Collichthys</taxon>
    </lineage>
</organism>
<feature type="region of interest" description="Disordered" evidence="5">
    <location>
        <begin position="784"/>
        <end position="883"/>
    </location>
</feature>
<reference evidence="7 8" key="1">
    <citation type="submission" date="2019-01" db="EMBL/GenBank/DDBJ databases">
        <title>Genome Assembly of Collichthys lucidus.</title>
        <authorList>
            <person name="Cai M."/>
            <person name="Xiao S."/>
        </authorList>
    </citation>
    <scope>NUCLEOTIDE SEQUENCE [LARGE SCALE GENOMIC DNA]</scope>
    <source>
        <strain evidence="7">JT15FE1705JMU</strain>
        <tissue evidence="7">Muscle</tissue>
    </source>
</reference>
<dbReference type="PROSITE" id="PS50106">
    <property type="entry name" value="PDZ"/>
    <property type="match status" value="2"/>
</dbReference>
<dbReference type="GO" id="GO:0000226">
    <property type="term" value="P:microtubule cytoskeleton organization"/>
    <property type="evidence" value="ECO:0007669"/>
    <property type="project" value="TreeGrafter"/>
</dbReference>
<dbReference type="GO" id="GO:0051660">
    <property type="term" value="P:establishment of centrosome localization"/>
    <property type="evidence" value="ECO:0007669"/>
    <property type="project" value="TreeGrafter"/>
</dbReference>
<dbReference type="InterPro" id="IPR036034">
    <property type="entry name" value="PDZ_sf"/>
</dbReference>
<keyword evidence="8" id="KW-1185">Reference proteome</keyword>
<dbReference type="GO" id="GO:0045197">
    <property type="term" value="P:establishment or maintenance of epithelial cell apical/basal polarity"/>
    <property type="evidence" value="ECO:0007669"/>
    <property type="project" value="TreeGrafter"/>
</dbReference>
<evidence type="ECO:0000256" key="1">
    <source>
        <dbReference type="ARBA" id="ARBA00005358"/>
    </source>
</evidence>
<dbReference type="SUPFAM" id="SSF50156">
    <property type="entry name" value="PDZ domain-like"/>
    <property type="match status" value="2"/>
</dbReference>
<feature type="region of interest" description="Disordered" evidence="5">
    <location>
        <begin position="613"/>
        <end position="688"/>
    </location>
</feature>
<dbReference type="GO" id="GO:0005912">
    <property type="term" value="C:adherens junction"/>
    <property type="evidence" value="ECO:0007669"/>
    <property type="project" value="TreeGrafter"/>
</dbReference>
<feature type="region of interest" description="Disordered" evidence="5">
    <location>
        <begin position="126"/>
        <end position="208"/>
    </location>
</feature>
<dbReference type="GO" id="GO:0035091">
    <property type="term" value="F:phosphatidylinositol binding"/>
    <property type="evidence" value="ECO:0007669"/>
    <property type="project" value="TreeGrafter"/>
</dbReference>
<dbReference type="STRING" id="240159.A0A4U5U0R5"/>
<dbReference type="FunFam" id="2.30.42.10:FF:000078">
    <property type="entry name" value="Partitioning defective 3 homolog B"/>
    <property type="match status" value="1"/>
</dbReference>
<evidence type="ECO:0000256" key="2">
    <source>
        <dbReference type="ARBA" id="ARBA00022618"/>
    </source>
</evidence>
<dbReference type="InterPro" id="IPR021922">
    <property type="entry name" value="Par3/HAL_N"/>
</dbReference>
<feature type="domain" description="PDZ" evidence="6">
    <location>
        <begin position="517"/>
        <end position="592"/>
    </location>
</feature>
<feature type="compositionally biased region" description="Polar residues" evidence="5">
    <location>
        <begin position="613"/>
        <end position="636"/>
    </location>
</feature>
<feature type="domain" description="PDZ" evidence="6">
    <location>
        <begin position="445"/>
        <end position="497"/>
    </location>
</feature>
<feature type="compositionally biased region" description="Basic and acidic residues" evidence="5">
    <location>
        <begin position="1120"/>
        <end position="1130"/>
    </location>
</feature>